<dbReference type="InterPro" id="IPR050993">
    <property type="entry name" value="Isochorismatase_domain"/>
</dbReference>
<dbReference type="SUPFAM" id="SSF52499">
    <property type="entry name" value="Isochorismatase-like hydrolases"/>
    <property type="match status" value="1"/>
</dbReference>
<feature type="domain" description="Isochorismatase-like" evidence="1">
    <location>
        <begin position="8"/>
        <end position="145"/>
    </location>
</feature>
<comment type="caution">
    <text evidence="2">The sequence shown here is derived from an EMBL/GenBank/DDBJ whole genome shotgun (WGS) entry which is preliminary data.</text>
</comment>
<dbReference type="InterPro" id="IPR000868">
    <property type="entry name" value="Isochorismatase-like_dom"/>
</dbReference>
<dbReference type="Pfam" id="PF00857">
    <property type="entry name" value="Isochorismatase"/>
    <property type="match status" value="1"/>
</dbReference>
<dbReference type="InterPro" id="IPR036380">
    <property type="entry name" value="Isochorismatase-like_sf"/>
</dbReference>
<dbReference type="STRING" id="1121922.GCA_000428905_02551"/>
<gene>
    <name evidence="2" type="ORF">GPAL_0130</name>
</gene>
<evidence type="ECO:0000259" key="1">
    <source>
        <dbReference type="Pfam" id="PF00857"/>
    </source>
</evidence>
<dbReference type="RefSeq" id="WP_006008146.1">
    <property type="nucleotide sequence ID" value="NZ_AUAV01000013.1"/>
</dbReference>
<accession>K6YSR0</accession>
<evidence type="ECO:0000313" key="3">
    <source>
        <dbReference type="Proteomes" id="UP000006251"/>
    </source>
</evidence>
<dbReference type="Proteomes" id="UP000006251">
    <property type="component" value="Unassembled WGS sequence"/>
</dbReference>
<dbReference type="Gene3D" id="3.40.50.850">
    <property type="entry name" value="Isochorismatase-like"/>
    <property type="match status" value="1"/>
</dbReference>
<evidence type="ECO:0000313" key="2">
    <source>
        <dbReference type="EMBL" id="GAC27011.1"/>
    </source>
</evidence>
<proteinExistence type="predicted"/>
<reference evidence="3" key="1">
    <citation type="journal article" date="2014" name="Environ. Microbiol.">
        <title>Comparative genomics of the marine bacterial genus Glaciecola reveals the high degree of genomic diversity and genomic characteristic for cold adaptation.</title>
        <authorList>
            <person name="Qin Q.L."/>
            <person name="Xie B.B."/>
            <person name="Yu Y."/>
            <person name="Shu Y.L."/>
            <person name="Rong J.C."/>
            <person name="Zhang Y.J."/>
            <person name="Zhao D.L."/>
            <person name="Chen X.L."/>
            <person name="Zhang X.Y."/>
            <person name="Chen B."/>
            <person name="Zhou B.C."/>
            <person name="Zhang Y.Z."/>
        </authorList>
    </citation>
    <scope>NUCLEOTIDE SEQUENCE [LARGE SCALE GENOMIC DNA]</scope>
    <source>
        <strain evidence="3">ACAM 615</strain>
    </source>
</reference>
<dbReference type="PANTHER" id="PTHR14119">
    <property type="entry name" value="HYDROLASE"/>
    <property type="match status" value="1"/>
</dbReference>
<protein>
    <submittedName>
        <fullName evidence="2">Isochorismatase family protein</fullName>
    </submittedName>
</protein>
<dbReference type="AlphaFoldDB" id="K6YSR0"/>
<dbReference type="EMBL" id="BAEQ01000004">
    <property type="protein sequence ID" value="GAC27011.1"/>
    <property type="molecule type" value="Genomic_DNA"/>
</dbReference>
<keyword evidence="3" id="KW-1185">Reference proteome</keyword>
<sequence>MLDRNNTGLIVVDIQGKLSHLVHNSEMMFQNVAKLIKGCTLLELPILVLEQNPEKLGKTATEIRPLLDGYPCIKKYTFDACVSPRFVEQINNVGVQHWLICGIEAHVCVYQTAMGLKQMGKTIELVVDSIASRDDANKHTAITKLLTKDIGITSVEMCLFELMKDCKDDKFKALLDIVR</sequence>
<organism evidence="2 3">
    <name type="scientific">Brumicola pallidula DSM 14239 = ACAM 615</name>
    <dbReference type="NCBI Taxonomy" id="1121922"/>
    <lineage>
        <taxon>Bacteria</taxon>
        <taxon>Pseudomonadati</taxon>
        <taxon>Pseudomonadota</taxon>
        <taxon>Gammaproteobacteria</taxon>
        <taxon>Alteromonadales</taxon>
        <taxon>Alteromonadaceae</taxon>
        <taxon>Brumicola</taxon>
    </lineage>
</organism>
<dbReference type="OrthoDB" id="9796958at2"/>
<name>K6YSR0_9ALTE</name>
<dbReference type="PANTHER" id="PTHR14119:SF3">
    <property type="entry name" value="ISOCHORISMATASE DOMAIN-CONTAINING PROTEIN 2"/>
    <property type="match status" value="1"/>
</dbReference>